<comment type="similarity">
    <text evidence="2">Belongs to the CTL (choline transporter-like) family.</text>
</comment>
<keyword evidence="9" id="KW-1185">Reference proteome</keyword>
<keyword evidence="3 6" id="KW-0812">Transmembrane</keyword>
<dbReference type="Proteomes" id="UP001152797">
    <property type="component" value="Unassembled WGS sequence"/>
</dbReference>
<sequence>MENQESVRDLPQSPSEEVARGGSNFLLYNLFDTISQASSEVSWRFRSNRSVDALHAALPEEQLRMWSQRYRCPPRAASLENLPRLRTMKPEVADRELAFVMQAGELALEKPRFPSKRKCQDLRWLILLGFVLAFVAMYCVMVFQQAELDVIQQLLHNGMLIASSAGCLAGMVLSTLFMLMTRCFPNFMVRLLVLGSPIVMIVSGSVYTTFHCMTAGCVFLAVGITLLMVLFFGCQQSGLTGQTMGQVLHDLVCPRTLLVHGLHLLLNLAWLVCCSLVVLAADIRFKDMAVEIVLVHIVVALIYIWGAEVLGYVAQVAYCGLLLRSYLGEDTRAFRRSLRTAFVVVGSACYAATVGAPGCLWSILRQAEARRRGKCRDEGQLSSAVPCPGRTVEYCGAWAIAVSAMRDVNHIEGARLAKCFLTCANAEVLLEDIMLKSIDFFGSLLCGLLGCAASVGTALFFELEQGSISWCGIIGFVSSFVFGRASMGFITHSVEAFLLLWSEDPGPFQHTELHKEFEMRISADLSYEFGVRPTPAPL</sequence>
<gene>
    <name evidence="7" type="ORF">C1SCF055_LOCUS8813</name>
</gene>
<keyword evidence="4 6" id="KW-1133">Transmembrane helix</keyword>
<name>A0A9P1FNL6_9DINO</name>
<organism evidence="7">
    <name type="scientific">Cladocopium goreaui</name>
    <dbReference type="NCBI Taxonomy" id="2562237"/>
    <lineage>
        <taxon>Eukaryota</taxon>
        <taxon>Sar</taxon>
        <taxon>Alveolata</taxon>
        <taxon>Dinophyceae</taxon>
        <taxon>Suessiales</taxon>
        <taxon>Symbiodiniaceae</taxon>
        <taxon>Cladocopium</taxon>
    </lineage>
</organism>
<evidence type="ECO:0000313" key="8">
    <source>
        <dbReference type="EMBL" id="CAL4768287.1"/>
    </source>
</evidence>
<dbReference type="EMBL" id="CAMXCT030000601">
    <property type="protein sequence ID" value="CAL4768287.1"/>
    <property type="molecule type" value="Genomic_DNA"/>
</dbReference>
<feature type="transmembrane region" description="Helical" evidence="6">
    <location>
        <begin position="467"/>
        <end position="483"/>
    </location>
</feature>
<accession>A0A9P1FNL6</accession>
<keyword evidence="5 6" id="KW-0472">Membrane</keyword>
<evidence type="ECO:0000256" key="5">
    <source>
        <dbReference type="ARBA" id="ARBA00023136"/>
    </source>
</evidence>
<dbReference type="GO" id="GO:0022857">
    <property type="term" value="F:transmembrane transporter activity"/>
    <property type="evidence" value="ECO:0007669"/>
    <property type="project" value="InterPro"/>
</dbReference>
<feature type="transmembrane region" description="Helical" evidence="6">
    <location>
        <begin position="440"/>
        <end position="461"/>
    </location>
</feature>
<comment type="subcellular location">
    <subcellularLocation>
        <location evidence="1">Membrane</location>
        <topology evidence="1">Multi-pass membrane protein</topology>
    </subcellularLocation>
</comment>
<protein>
    <submittedName>
        <fullName evidence="8">Choline transporter-like protein</fullName>
    </submittedName>
</protein>
<evidence type="ECO:0000256" key="3">
    <source>
        <dbReference type="ARBA" id="ARBA00022692"/>
    </source>
</evidence>
<evidence type="ECO:0000313" key="9">
    <source>
        <dbReference type="Proteomes" id="UP001152797"/>
    </source>
</evidence>
<evidence type="ECO:0000256" key="1">
    <source>
        <dbReference type="ARBA" id="ARBA00004141"/>
    </source>
</evidence>
<reference evidence="8 9" key="2">
    <citation type="submission" date="2024-05" db="EMBL/GenBank/DDBJ databases">
        <authorList>
            <person name="Chen Y."/>
            <person name="Shah S."/>
            <person name="Dougan E. K."/>
            <person name="Thang M."/>
            <person name="Chan C."/>
        </authorList>
    </citation>
    <scope>NUCLEOTIDE SEQUENCE [LARGE SCALE GENOMIC DNA]</scope>
</reference>
<feature type="transmembrane region" description="Helical" evidence="6">
    <location>
        <begin position="338"/>
        <end position="364"/>
    </location>
</feature>
<evidence type="ECO:0000313" key="7">
    <source>
        <dbReference type="EMBL" id="CAI3980975.1"/>
    </source>
</evidence>
<dbReference type="PANTHER" id="PTHR12385:SF4">
    <property type="entry name" value="PROTEIN PNS1"/>
    <property type="match status" value="1"/>
</dbReference>
<dbReference type="EMBL" id="CAMXCT010000601">
    <property type="protein sequence ID" value="CAI3980975.1"/>
    <property type="molecule type" value="Genomic_DNA"/>
</dbReference>
<feature type="transmembrane region" description="Helical" evidence="6">
    <location>
        <begin position="293"/>
        <end position="318"/>
    </location>
</feature>
<feature type="transmembrane region" description="Helical" evidence="6">
    <location>
        <begin position="122"/>
        <end position="143"/>
    </location>
</feature>
<feature type="transmembrane region" description="Helical" evidence="6">
    <location>
        <begin position="258"/>
        <end position="281"/>
    </location>
</feature>
<evidence type="ECO:0000256" key="4">
    <source>
        <dbReference type="ARBA" id="ARBA00022989"/>
    </source>
</evidence>
<feature type="transmembrane region" description="Helical" evidence="6">
    <location>
        <begin position="155"/>
        <end position="181"/>
    </location>
</feature>
<proteinExistence type="inferred from homology"/>
<evidence type="ECO:0000256" key="6">
    <source>
        <dbReference type="SAM" id="Phobius"/>
    </source>
</evidence>
<comment type="caution">
    <text evidence="7">The sequence shown here is derived from an EMBL/GenBank/DDBJ whole genome shotgun (WGS) entry which is preliminary data.</text>
</comment>
<dbReference type="PANTHER" id="PTHR12385">
    <property type="entry name" value="CHOLINE TRANSPORTER-LIKE (SLC FAMILY 44)"/>
    <property type="match status" value="1"/>
</dbReference>
<dbReference type="EMBL" id="CAMXCT020000601">
    <property type="protein sequence ID" value="CAL1134350.1"/>
    <property type="molecule type" value="Genomic_DNA"/>
</dbReference>
<reference evidence="7" key="1">
    <citation type="submission" date="2022-10" db="EMBL/GenBank/DDBJ databases">
        <authorList>
            <person name="Chen Y."/>
            <person name="Dougan E. K."/>
            <person name="Chan C."/>
            <person name="Rhodes N."/>
            <person name="Thang M."/>
        </authorList>
    </citation>
    <scope>NUCLEOTIDE SEQUENCE</scope>
</reference>
<dbReference type="GO" id="GO:0016020">
    <property type="term" value="C:membrane"/>
    <property type="evidence" value="ECO:0007669"/>
    <property type="project" value="UniProtKB-SubCell"/>
</dbReference>
<dbReference type="InterPro" id="IPR007603">
    <property type="entry name" value="Choline_transptr-like"/>
</dbReference>
<dbReference type="AlphaFoldDB" id="A0A9P1FNL6"/>
<evidence type="ECO:0000256" key="2">
    <source>
        <dbReference type="ARBA" id="ARBA00007168"/>
    </source>
</evidence>
<feature type="transmembrane region" description="Helical" evidence="6">
    <location>
        <begin position="217"/>
        <end position="238"/>
    </location>
</feature>